<gene>
    <name evidence="2" type="ORF">J5V16_14120</name>
</gene>
<organism evidence="2 3">
    <name type="scientific">Glycomyces niveus</name>
    <dbReference type="NCBI Taxonomy" id="2820287"/>
    <lineage>
        <taxon>Bacteria</taxon>
        <taxon>Bacillati</taxon>
        <taxon>Actinomycetota</taxon>
        <taxon>Actinomycetes</taxon>
        <taxon>Glycomycetales</taxon>
        <taxon>Glycomycetaceae</taxon>
        <taxon>Glycomyces</taxon>
    </lineage>
</organism>
<accession>A0ABS3U5A5</accession>
<feature type="transmembrane region" description="Helical" evidence="1">
    <location>
        <begin position="49"/>
        <end position="68"/>
    </location>
</feature>
<evidence type="ECO:0000313" key="2">
    <source>
        <dbReference type="EMBL" id="MBO3733960.1"/>
    </source>
</evidence>
<keyword evidence="1" id="KW-0472">Membrane</keyword>
<comment type="caution">
    <text evidence="2">The sequence shown here is derived from an EMBL/GenBank/DDBJ whole genome shotgun (WGS) entry which is preliminary data.</text>
</comment>
<dbReference type="Proteomes" id="UP000681341">
    <property type="component" value="Unassembled WGS sequence"/>
</dbReference>
<dbReference type="RefSeq" id="WP_208496989.1">
    <property type="nucleotide sequence ID" value="NZ_JAGFNP010000007.1"/>
</dbReference>
<keyword evidence="3" id="KW-1185">Reference proteome</keyword>
<evidence type="ECO:0000256" key="1">
    <source>
        <dbReference type="SAM" id="Phobius"/>
    </source>
</evidence>
<dbReference type="InterPro" id="IPR019662">
    <property type="entry name" value="DUF2516"/>
</dbReference>
<name>A0ABS3U5A5_9ACTN</name>
<sequence length="108" mass="11079">MPEFAAAFAFDVRAYVYLAISLGSALLSVIALTHCAVQKPDAFNAVGTLSKGAWLGILAVSLGLSVLFGLTSPGSGLIFTLVAIAAALVYLLDVRTGFKDLHGGGSSY</sequence>
<feature type="transmembrane region" description="Helical" evidence="1">
    <location>
        <begin position="74"/>
        <end position="92"/>
    </location>
</feature>
<protein>
    <submittedName>
        <fullName evidence="2">DUF2516 family protein</fullName>
    </submittedName>
</protein>
<evidence type="ECO:0000313" key="3">
    <source>
        <dbReference type="Proteomes" id="UP000681341"/>
    </source>
</evidence>
<keyword evidence="1" id="KW-0812">Transmembrane</keyword>
<dbReference type="EMBL" id="JAGFNP010000007">
    <property type="protein sequence ID" value="MBO3733960.1"/>
    <property type="molecule type" value="Genomic_DNA"/>
</dbReference>
<feature type="transmembrane region" description="Helical" evidence="1">
    <location>
        <begin position="14"/>
        <end position="37"/>
    </location>
</feature>
<dbReference type="Pfam" id="PF10724">
    <property type="entry name" value="DUF2516"/>
    <property type="match status" value="1"/>
</dbReference>
<keyword evidence="1" id="KW-1133">Transmembrane helix</keyword>
<reference evidence="2 3" key="1">
    <citation type="submission" date="2021-03" db="EMBL/GenBank/DDBJ databases">
        <title>Glycomyces sp. nov., a novel actinomycete isolated from soil.</title>
        <authorList>
            <person name="Yang X."/>
            <person name="Xu X."/>
        </authorList>
    </citation>
    <scope>NUCLEOTIDE SEQUENCE [LARGE SCALE GENOMIC DNA]</scope>
    <source>
        <strain evidence="2 3">NEAU-S30</strain>
    </source>
</reference>
<proteinExistence type="predicted"/>